<evidence type="ECO:0000313" key="1">
    <source>
        <dbReference type="EMBL" id="UXH43284.1"/>
    </source>
</evidence>
<accession>A0ACD4C4F5</accession>
<proteinExistence type="predicted"/>
<gene>
    <name evidence="1" type="ORF">N5C46_16520</name>
</gene>
<reference evidence="1" key="1">
    <citation type="submission" date="2022-09" db="EMBL/GenBank/DDBJ databases">
        <title>Complete genome sequence of Rossellomorea vietnamensis strain RL-WG62, a newly isolated PGPR with the potential for plant salinity stress alleviation.</title>
        <authorList>
            <person name="Ren L."/>
            <person name="Wang G."/>
            <person name="Hu H."/>
        </authorList>
    </citation>
    <scope>NUCLEOTIDE SEQUENCE</scope>
    <source>
        <strain evidence="1">RL-WG62</strain>
    </source>
</reference>
<protein>
    <submittedName>
        <fullName evidence="1">Cell wall-binding repeat-containing protein</fullName>
    </submittedName>
</protein>
<name>A0ACD4C4F5_9BACI</name>
<dbReference type="Proteomes" id="UP001064027">
    <property type="component" value="Chromosome"/>
</dbReference>
<evidence type="ECO:0000313" key="2">
    <source>
        <dbReference type="Proteomes" id="UP001064027"/>
    </source>
</evidence>
<keyword evidence="2" id="KW-1185">Reference proteome</keyword>
<dbReference type="EMBL" id="CP104558">
    <property type="protein sequence ID" value="UXH43284.1"/>
    <property type="molecule type" value="Genomic_DNA"/>
</dbReference>
<organism evidence="1 2">
    <name type="scientific">Rossellomorea vietnamensis</name>
    <dbReference type="NCBI Taxonomy" id="218284"/>
    <lineage>
        <taxon>Bacteria</taxon>
        <taxon>Bacillati</taxon>
        <taxon>Bacillota</taxon>
        <taxon>Bacilli</taxon>
        <taxon>Bacillales</taxon>
        <taxon>Bacillaceae</taxon>
        <taxon>Rossellomorea</taxon>
    </lineage>
</organism>
<sequence>MRKVLSIFCMMTMLLLIINNRAPVEASSSQANTMEDAVPILLDQEYEGTLETTVDVDYYRFNLDKAGNTVIRFNRAEGATWNVEITDKDGHPYTHFFTRNHSGVTGYEEVSIGLPAGEYFIKVSTEEYKSKGVPYTFIVQQTANDFYEKEFNDKAEAASAIQINRAYKGQIQTHDDIDYFTFTLNRANNVALSIDRYAQGSWNIKLIDENGKEYVDLDTDHHFAEYGPDEERLDLPAGTYYVRLENNWGTPGMNYEFKVQELTDRIQGAKRFDTAVGISQHGWKTSDTVVLVSGNDFPDALAGGPLAYYHNAPVLLTDQKQLPIATWREVQRLKAKKVIILGGEGAVSSHVTDELKYLGISVKRIGGNDRYETAAFIAKEIPSTKAVVANGKKFPDALSVAPYASRNSIPILLTDRSSLPDVTKKALASKASSIVVGGEGAVSEFVESQLPNPVRYGGADRYETAKLIINHLPLGKNAAYVATGNNFPDALAGSALAAKHNVPILLVSDQSIPTPTQSLLREYSRFIVWGGPGAVADKVVDALDNSLIQIQ</sequence>